<dbReference type="EC" id="3.5.2.17" evidence="7"/>
<sequence length="129" mass="13982">MSLIHNLSAGILFSLVSTAAHAEGISTHVLDIANGVGRADVPITLSVQDENNSWTDIGSATTGENGRVESFGEDITVEEGVYKLTFDMSETGETFFPEINVVFNVEDPEEHYHVPVVVSPYGYSTYRGN</sequence>
<dbReference type="Pfam" id="PF00576">
    <property type="entry name" value="Transthyretin"/>
    <property type="match status" value="1"/>
</dbReference>
<evidence type="ECO:0000256" key="2">
    <source>
        <dbReference type="ARBA" id="ARBA00002704"/>
    </source>
</evidence>
<keyword evidence="8" id="KW-0732">Signal</keyword>
<evidence type="ECO:0000313" key="11">
    <source>
        <dbReference type="Proteomes" id="UP000010473"/>
    </source>
</evidence>
<evidence type="ECO:0000256" key="8">
    <source>
        <dbReference type="SAM" id="SignalP"/>
    </source>
</evidence>
<dbReference type="InterPro" id="IPR023416">
    <property type="entry name" value="Transthyretin/HIU_hydrolase_d"/>
</dbReference>
<evidence type="ECO:0000256" key="5">
    <source>
        <dbReference type="ARBA" id="ARBA00022631"/>
    </source>
</evidence>
<dbReference type="HOGENOM" id="CLU_115536_1_0_3"/>
<dbReference type="Gene3D" id="2.60.40.180">
    <property type="entry name" value="Transthyretin/hydroxyisourate hydrolase domain"/>
    <property type="match status" value="1"/>
</dbReference>
<comment type="similarity">
    <text evidence="3 7">Belongs to the transthyretin family. 5-hydroxyisourate hydrolase subfamily.</text>
</comment>
<proteinExistence type="inferred from homology"/>
<dbReference type="InterPro" id="IPR023419">
    <property type="entry name" value="Transthyretin_CS"/>
</dbReference>
<dbReference type="AlphaFoldDB" id="K9Y1G0"/>
<evidence type="ECO:0000256" key="4">
    <source>
        <dbReference type="ARBA" id="ARBA00011881"/>
    </source>
</evidence>
<feature type="chain" id="PRO_5003938243" description="5-hydroxyisourate hydrolase" evidence="8">
    <location>
        <begin position="23"/>
        <end position="129"/>
    </location>
</feature>
<feature type="domain" description="Transthyretin/hydroxyisourate hydrolase" evidence="9">
    <location>
        <begin position="25"/>
        <end position="128"/>
    </location>
</feature>
<comment type="catalytic activity">
    <reaction evidence="1 7">
        <text>5-hydroxyisourate + H2O = 5-hydroxy-2-oxo-4-ureido-2,5-dihydro-1H-imidazole-5-carboxylate + H(+)</text>
        <dbReference type="Rhea" id="RHEA:23736"/>
        <dbReference type="ChEBI" id="CHEBI:15377"/>
        <dbReference type="ChEBI" id="CHEBI:15378"/>
        <dbReference type="ChEBI" id="CHEBI:18072"/>
        <dbReference type="ChEBI" id="CHEBI:58639"/>
        <dbReference type="EC" id="3.5.2.17"/>
    </reaction>
</comment>
<keyword evidence="10" id="KW-0614">Plasmid</keyword>
<dbReference type="RefSeq" id="WP_015212065.1">
    <property type="nucleotide sequence ID" value="NC_019765.1"/>
</dbReference>
<dbReference type="EMBL" id="CP003654">
    <property type="protein sequence ID" value="AFZ38159.1"/>
    <property type="molecule type" value="Genomic_DNA"/>
</dbReference>
<dbReference type="PANTHER" id="PTHR10395:SF7">
    <property type="entry name" value="5-HYDROXYISOURATE HYDROLASE"/>
    <property type="match status" value="1"/>
</dbReference>
<dbReference type="GO" id="GO:0006144">
    <property type="term" value="P:purine nucleobase metabolic process"/>
    <property type="evidence" value="ECO:0007669"/>
    <property type="project" value="UniProtKB-KW"/>
</dbReference>
<evidence type="ECO:0000313" key="10">
    <source>
        <dbReference type="EMBL" id="AFZ38159.1"/>
    </source>
</evidence>
<evidence type="ECO:0000256" key="1">
    <source>
        <dbReference type="ARBA" id="ARBA00001043"/>
    </source>
</evidence>
<organism evidence="10 11">
    <name type="scientific">Stanieria cyanosphaera (strain ATCC 29371 / PCC 7437)</name>
    <dbReference type="NCBI Taxonomy" id="111780"/>
    <lineage>
        <taxon>Bacteria</taxon>
        <taxon>Bacillati</taxon>
        <taxon>Cyanobacteriota</taxon>
        <taxon>Cyanophyceae</taxon>
        <taxon>Pleurocapsales</taxon>
        <taxon>Dermocarpellaceae</taxon>
        <taxon>Stanieria</taxon>
    </lineage>
</organism>
<evidence type="ECO:0000256" key="6">
    <source>
        <dbReference type="ARBA" id="ARBA00022801"/>
    </source>
</evidence>
<evidence type="ECO:0000256" key="7">
    <source>
        <dbReference type="RuleBase" id="RU361270"/>
    </source>
</evidence>
<dbReference type="PANTHER" id="PTHR10395">
    <property type="entry name" value="URICASE AND TRANSTHYRETIN-RELATED"/>
    <property type="match status" value="1"/>
</dbReference>
<comment type="subunit">
    <text evidence="4 7">Homotetramer.</text>
</comment>
<keyword evidence="5 7" id="KW-0659">Purine metabolism</keyword>
<dbReference type="InterPro" id="IPR036817">
    <property type="entry name" value="Transthyretin/HIU_hydrolase_sf"/>
</dbReference>
<dbReference type="PATRIC" id="fig|111780.3.peg.4869"/>
<evidence type="ECO:0000259" key="9">
    <source>
        <dbReference type="Pfam" id="PF00576"/>
    </source>
</evidence>
<dbReference type="NCBIfam" id="TIGR02962">
    <property type="entry name" value="hdxy_isourate"/>
    <property type="match status" value="1"/>
</dbReference>
<geneLocation type="plasmid" evidence="10 11">
    <name>pSTA7437.01</name>
</geneLocation>
<dbReference type="GO" id="GO:0033971">
    <property type="term" value="F:hydroxyisourate hydrolase activity"/>
    <property type="evidence" value="ECO:0007669"/>
    <property type="project" value="UniProtKB-EC"/>
</dbReference>
<comment type="function">
    <text evidence="2">Catalyzes the hydrolysis of 5-hydroxyisourate (HIU) to 2-oxo-4-hydroxy-4-carboxy-5-ureidoimidazoline (OHCU).</text>
</comment>
<dbReference type="KEGG" id="scs:Sta7437_4711"/>
<keyword evidence="6 7" id="KW-0378">Hydrolase</keyword>
<keyword evidence="11" id="KW-1185">Reference proteome</keyword>
<dbReference type="SUPFAM" id="SSF49472">
    <property type="entry name" value="Transthyretin (synonym: prealbumin)"/>
    <property type="match status" value="1"/>
</dbReference>
<dbReference type="Proteomes" id="UP000010473">
    <property type="component" value="Plasmid pSTA7437.01"/>
</dbReference>
<gene>
    <name evidence="10" type="ordered locus">Sta7437_4711</name>
</gene>
<dbReference type="OrthoDB" id="9792386at2"/>
<evidence type="ECO:0000256" key="3">
    <source>
        <dbReference type="ARBA" id="ARBA00009850"/>
    </source>
</evidence>
<reference evidence="11" key="1">
    <citation type="journal article" date="2013" name="Proc. Natl. Acad. Sci. U.S.A.">
        <title>Improving the coverage of the cyanobacterial phylum using diversity-driven genome sequencing.</title>
        <authorList>
            <person name="Shih P.M."/>
            <person name="Wu D."/>
            <person name="Latifi A."/>
            <person name="Axen S.D."/>
            <person name="Fewer D.P."/>
            <person name="Talla E."/>
            <person name="Calteau A."/>
            <person name="Cai F."/>
            <person name="Tandeau de Marsac N."/>
            <person name="Rippka R."/>
            <person name="Herdman M."/>
            <person name="Sivonen K."/>
            <person name="Coursin T."/>
            <person name="Laurent T."/>
            <person name="Goodwin L."/>
            <person name="Nolan M."/>
            <person name="Davenport K.W."/>
            <person name="Han C.S."/>
            <person name="Rubin E.M."/>
            <person name="Eisen J.A."/>
            <person name="Woyke T."/>
            <person name="Gugger M."/>
            <person name="Kerfeld C.A."/>
        </authorList>
    </citation>
    <scope>NUCLEOTIDE SEQUENCE [LARGE SCALE GENOMIC DNA]</scope>
    <source>
        <strain evidence="11">ATCC 29371 / PCC 7437</strain>
        <plasmid evidence="11">Plasmid pSTA7437.01</plasmid>
    </source>
</reference>
<accession>K9Y1G0</accession>
<dbReference type="InterPro" id="IPR014306">
    <property type="entry name" value="Hydroxyisourate_hydrolase"/>
</dbReference>
<name>K9Y1G0_STAC7</name>
<dbReference type="PROSITE" id="PS00769">
    <property type="entry name" value="TRANSTHYRETIN_2"/>
    <property type="match status" value="1"/>
</dbReference>
<protein>
    <recommendedName>
        <fullName evidence="7">5-hydroxyisourate hydrolase</fullName>
        <shortName evidence="7">HIU hydrolase</shortName>
        <shortName evidence="7">HIUHase</shortName>
        <ecNumber evidence="7">3.5.2.17</ecNumber>
    </recommendedName>
</protein>
<feature type="signal peptide" evidence="8">
    <location>
        <begin position="1"/>
        <end position="22"/>
    </location>
</feature>